<evidence type="ECO:0000256" key="8">
    <source>
        <dbReference type="RuleBase" id="RU363032"/>
    </source>
</evidence>
<evidence type="ECO:0000259" key="9">
    <source>
        <dbReference type="PROSITE" id="PS50928"/>
    </source>
</evidence>
<dbReference type="CDD" id="cd06261">
    <property type="entry name" value="TM_PBP2"/>
    <property type="match status" value="1"/>
</dbReference>
<feature type="transmembrane region" description="Helical" evidence="8">
    <location>
        <begin position="126"/>
        <end position="154"/>
    </location>
</feature>
<keyword evidence="5 8" id="KW-0812">Transmembrane</keyword>
<gene>
    <name evidence="10" type="ORF">DWE98_04325</name>
</gene>
<proteinExistence type="inferred from homology"/>
<dbReference type="Proteomes" id="UP000255207">
    <property type="component" value="Unassembled WGS sequence"/>
</dbReference>
<dbReference type="OrthoDB" id="9807047at2"/>
<name>A0A370LCV5_9HYPH</name>
<dbReference type="GO" id="GO:0005886">
    <property type="term" value="C:plasma membrane"/>
    <property type="evidence" value="ECO:0007669"/>
    <property type="project" value="UniProtKB-SubCell"/>
</dbReference>
<dbReference type="PROSITE" id="PS50928">
    <property type="entry name" value="ABC_TM1"/>
    <property type="match status" value="1"/>
</dbReference>
<reference evidence="11" key="1">
    <citation type="submission" date="2018-07" db="EMBL/GenBank/DDBJ databases">
        <authorList>
            <person name="Safronova V.I."/>
            <person name="Chirak E.R."/>
            <person name="Sazanova A.L."/>
        </authorList>
    </citation>
    <scope>NUCLEOTIDE SEQUENCE [LARGE SCALE GENOMIC DNA]</scope>
    <source>
        <strain evidence="11">RCAM04685</strain>
    </source>
</reference>
<feature type="transmembrane region" description="Helical" evidence="8">
    <location>
        <begin position="36"/>
        <end position="60"/>
    </location>
</feature>
<protein>
    <submittedName>
        <fullName evidence="10">ABC transporter permease</fullName>
    </submittedName>
</protein>
<feature type="transmembrane region" description="Helical" evidence="8">
    <location>
        <begin position="236"/>
        <end position="258"/>
    </location>
</feature>
<keyword evidence="11" id="KW-1185">Reference proteome</keyword>
<dbReference type="InterPro" id="IPR035906">
    <property type="entry name" value="MetI-like_sf"/>
</dbReference>
<comment type="caution">
    <text evidence="10">The sequence shown here is derived from an EMBL/GenBank/DDBJ whole genome shotgun (WGS) entry which is preliminary data.</text>
</comment>
<dbReference type="SUPFAM" id="SSF161098">
    <property type="entry name" value="MetI-like"/>
    <property type="match status" value="1"/>
</dbReference>
<dbReference type="PANTHER" id="PTHR42929">
    <property type="entry name" value="INNER MEMBRANE ABC TRANSPORTER PERMEASE PROTEIN YDCU-RELATED-RELATED"/>
    <property type="match status" value="1"/>
</dbReference>
<dbReference type="Gene3D" id="1.10.3720.10">
    <property type="entry name" value="MetI-like"/>
    <property type="match status" value="1"/>
</dbReference>
<keyword evidence="6 8" id="KW-1133">Transmembrane helix</keyword>
<comment type="similarity">
    <text evidence="2">Belongs to the binding-protein-dependent transport system permease family. CysTW subfamily.</text>
</comment>
<feature type="transmembrane region" description="Helical" evidence="8">
    <location>
        <begin position="175"/>
        <end position="199"/>
    </location>
</feature>
<keyword evidence="7 8" id="KW-0472">Membrane</keyword>
<feature type="transmembrane region" description="Helical" evidence="8">
    <location>
        <begin position="98"/>
        <end position="120"/>
    </location>
</feature>
<evidence type="ECO:0000256" key="1">
    <source>
        <dbReference type="ARBA" id="ARBA00004651"/>
    </source>
</evidence>
<dbReference type="GO" id="GO:0055085">
    <property type="term" value="P:transmembrane transport"/>
    <property type="evidence" value="ECO:0007669"/>
    <property type="project" value="InterPro"/>
</dbReference>
<evidence type="ECO:0000256" key="6">
    <source>
        <dbReference type="ARBA" id="ARBA00022989"/>
    </source>
</evidence>
<comment type="subcellular location">
    <subcellularLocation>
        <location evidence="1 8">Cell membrane</location>
        <topology evidence="1 8">Multi-pass membrane protein</topology>
    </subcellularLocation>
</comment>
<accession>A0A370LCV5</accession>
<feature type="domain" description="ABC transmembrane type-1" evidence="9">
    <location>
        <begin position="94"/>
        <end position="300"/>
    </location>
</feature>
<dbReference type="InterPro" id="IPR000515">
    <property type="entry name" value="MetI-like"/>
</dbReference>
<evidence type="ECO:0000256" key="3">
    <source>
        <dbReference type="ARBA" id="ARBA00022448"/>
    </source>
</evidence>
<evidence type="ECO:0000313" key="11">
    <source>
        <dbReference type="Proteomes" id="UP000255207"/>
    </source>
</evidence>
<evidence type="ECO:0000256" key="7">
    <source>
        <dbReference type="ARBA" id="ARBA00023136"/>
    </source>
</evidence>
<evidence type="ECO:0000256" key="2">
    <source>
        <dbReference type="ARBA" id="ARBA00007069"/>
    </source>
</evidence>
<organism evidence="10 11">
    <name type="scientific">Bosea caraganae</name>
    <dbReference type="NCBI Taxonomy" id="2763117"/>
    <lineage>
        <taxon>Bacteria</taxon>
        <taxon>Pseudomonadati</taxon>
        <taxon>Pseudomonadota</taxon>
        <taxon>Alphaproteobacteria</taxon>
        <taxon>Hyphomicrobiales</taxon>
        <taxon>Boseaceae</taxon>
        <taxon>Bosea</taxon>
    </lineage>
</organism>
<dbReference type="Pfam" id="PF00528">
    <property type="entry name" value="BPD_transp_1"/>
    <property type="match status" value="1"/>
</dbReference>
<sequence length="309" mass="32699">MGQALEPGDRKLSALVQTAAPFAASGAKARKERSPVLGAVGPACLYVVILLVLPFIYLVYLSLQEGGHGADQTAALSLANYVEIFTSRIYLESLWGTLQLGVAVTALTLLIGYPVAYYIAQSGSRFAMFTMAVIILPLFVSVVVRSFGWMILLGRQGNVNRMLMGLGFTDKPLQLLYTPGAVTVGLVHILAPLMILPIASVLRGLDPALREAASSLGASRAKVFWTVTLPLSLPGVAAGCVLVLAHVIAAFVLPALIGSDRVKLMATMIYQQVMTANNLPLGAALAVVMVVATFALLALAGFIARRHRV</sequence>
<dbReference type="EMBL" id="QQTP01000001">
    <property type="protein sequence ID" value="RDJ29761.1"/>
    <property type="molecule type" value="Genomic_DNA"/>
</dbReference>
<keyword evidence="3 8" id="KW-0813">Transport</keyword>
<dbReference type="AlphaFoldDB" id="A0A370LCV5"/>
<evidence type="ECO:0000256" key="4">
    <source>
        <dbReference type="ARBA" id="ARBA00022475"/>
    </source>
</evidence>
<evidence type="ECO:0000256" key="5">
    <source>
        <dbReference type="ARBA" id="ARBA00022692"/>
    </source>
</evidence>
<evidence type="ECO:0000313" key="10">
    <source>
        <dbReference type="EMBL" id="RDJ29761.1"/>
    </source>
</evidence>
<feature type="transmembrane region" description="Helical" evidence="8">
    <location>
        <begin position="279"/>
        <end position="304"/>
    </location>
</feature>
<keyword evidence="4" id="KW-1003">Cell membrane</keyword>
<dbReference type="PANTHER" id="PTHR42929:SF5">
    <property type="entry name" value="ABC TRANSPORTER PERMEASE PROTEIN"/>
    <property type="match status" value="1"/>
</dbReference>